<gene>
    <name evidence="2" type="ORF">BaRGS_00033473</name>
</gene>
<evidence type="ECO:0000256" key="1">
    <source>
        <dbReference type="SAM" id="MobiDB-lite"/>
    </source>
</evidence>
<protein>
    <submittedName>
        <fullName evidence="2">Uncharacterized protein</fullName>
    </submittedName>
</protein>
<keyword evidence="3" id="KW-1185">Reference proteome</keyword>
<feature type="non-terminal residue" evidence="2">
    <location>
        <position position="138"/>
    </location>
</feature>
<proteinExistence type="predicted"/>
<feature type="region of interest" description="Disordered" evidence="1">
    <location>
        <begin position="1"/>
        <end position="57"/>
    </location>
</feature>
<comment type="caution">
    <text evidence="2">The sequence shown here is derived from an EMBL/GenBank/DDBJ whole genome shotgun (WGS) entry which is preliminary data.</text>
</comment>
<dbReference type="AlphaFoldDB" id="A0ABD0JKB9"/>
<feature type="region of interest" description="Disordered" evidence="1">
    <location>
        <begin position="95"/>
        <end position="122"/>
    </location>
</feature>
<feature type="compositionally biased region" description="Low complexity" evidence="1">
    <location>
        <begin position="21"/>
        <end position="33"/>
    </location>
</feature>
<accession>A0ABD0JKB9</accession>
<reference evidence="2 3" key="1">
    <citation type="journal article" date="2023" name="Sci. Data">
        <title>Genome assembly of the Korean intertidal mud-creeper Batillaria attramentaria.</title>
        <authorList>
            <person name="Patra A.K."/>
            <person name="Ho P.T."/>
            <person name="Jun S."/>
            <person name="Lee S.J."/>
            <person name="Kim Y."/>
            <person name="Won Y.J."/>
        </authorList>
    </citation>
    <scope>NUCLEOTIDE SEQUENCE [LARGE SCALE GENOMIC DNA]</scope>
    <source>
        <strain evidence="2">Wonlab-2016</strain>
    </source>
</reference>
<evidence type="ECO:0000313" key="2">
    <source>
        <dbReference type="EMBL" id="KAK7475326.1"/>
    </source>
</evidence>
<evidence type="ECO:0000313" key="3">
    <source>
        <dbReference type="Proteomes" id="UP001519460"/>
    </source>
</evidence>
<name>A0ABD0JKB9_9CAEN</name>
<feature type="compositionally biased region" description="Basic and acidic residues" evidence="1">
    <location>
        <begin position="8"/>
        <end position="19"/>
    </location>
</feature>
<organism evidence="2 3">
    <name type="scientific">Batillaria attramentaria</name>
    <dbReference type="NCBI Taxonomy" id="370345"/>
    <lineage>
        <taxon>Eukaryota</taxon>
        <taxon>Metazoa</taxon>
        <taxon>Spiralia</taxon>
        <taxon>Lophotrochozoa</taxon>
        <taxon>Mollusca</taxon>
        <taxon>Gastropoda</taxon>
        <taxon>Caenogastropoda</taxon>
        <taxon>Sorbeoconcha</taxon>
        <taxon>Cerithioidea</taxon>
        <taxon>Batillariidae</taxon>
        <taxon>Batillaria</taxon>
    </lineage>
</organism>
<feature type="compositionally biased region" description="Basic and acidic residues" evidence="1">
    <location>
        <begin position="111"/>
        <end position="122"/>
    </location>
</feature>
<dbReference type="Proteomes" id="UP001519460">
    <property type="component" value="Unassembled WGS sequence"/>
</dbReference>
<dbReference type="EMBL" id="JACVVK020000410">
    <property type="protein sequence ID" value="KAK7475326.1"/>
    <property type="molecule type" value="Genomic_DNA"/>
</dbReference>
<sequence length="138" mass="14962">MSCPFKAMQRDAEARRQDKTSNASSNGSSESSGVKVTFAEGVPVLDTSRKPSGPETYITLEEGPVLKGWQRTRHPNPVTTVLEKGRLGYARPATFSTTSSLGSEGDLGELTAERKGGPERTYRGSWYAHHTCVKSAQN</sequence>